<comment type="caution">
    <text evidence="1">The sequence shown here is derived from an EMBL/GenBank/DDBJ whole genome shotgun (WGS) entry which is preliminary data.</text>
</comment>
<organism evidence="1 2">
    <name type="scientific">Pristionchus fissidentatus</name>
    <dbReference type="NCBI Taxonomy" id="1538716"/>
    <lineage>
        <taxon>Eukaryota</taxon>
        <taxon>Metazoa</taxon>
        <taxon>Ecdysozoa</taxon>
        <taxon>Nematoda</taxon>
        <taxon>Chromadorea</taxon>
        <taxon>Rhabditida</taxon>
        <taxon>Rhabditina</taxon>
        <taxon>Diplogasteromorpha</taxon>
        <taxon>Diplogasteroidea</taxon>
        <taxon>Neodiplogasteridae</taxon>
        <taxon>Pristionchus</taxon>
    </lineage>
</organism>
<sequence length="64" mass="7104">PRTFSTRWKAARAYHSWIDNILMLLKDLSIAAGVTCSHVVLFKDSNGRNTSRSLHAAFTAKDGV</sequence>
<gene>
    <name evidence="1" type="ORF">PFISCL1PPCAC_21413</name>
</gene>
<evidence type="ECO:0000313" key="1">
    <source>
        <dbReference type="EMBL" id="GMT30116.1"/>
    </source>
</evidence>
<dbReference type="AlphaFoldDB" id="A0AAV5WDX8"/>
<dbReference type="EMBL" id="BTSY01000005">
    <property type="protein sequence ID" value="GMT30116.1"/>
    <property type="molecule type" value="Genomic_DNA"/>
</dbReference>
<name>A0AAV5WDX8_9BILA</name>
<feature type="non-terminal residue" evidence="1">
    <location>
        <position position="1"/>
    </location>
</feature>
<protein>
    <submittedName>
        <fullName evidence="1">Uncharacterized protein</fullName>
    </submittedName>
</protein>
<reference evidence="1" key="1">
    <citation type="submission" date="2023-10" db="EMBL/GenBank/DDBJ databases">
        <title>Genome assembly of Pristionchus species.</title>
        <authorList>
            <person name="Yoshida K."/>
            <person name="Sommer R.J."/>
        </authorList>
    </citation>
    <scope>NUCLEOTIDE SEQUENCE</scope>
    <source>
        <strain evidence="1">RS5133</strain>
    </source>
</reference>
<accession>A0AAV5WDX8</accession>
<dbReference type="Proteomes" id="UP001432322">
    <property type="component" value="Unassembled WGS sequence"/>
</dbReference>
<proteinExistence type="predicted"/>
<keyword evidence="2" id="KW-1185">Reference proteome</keyword>
<evidence type="ECO:0000313" key="2">
    <source>
        <dbReference type="Proteomes" id="UP001432322"/>
    </source>
</evidence>